<proteinExistence type="inferred from homology"/>
<evidence type="ECO:0000313" key="14">
    <source>
        <dbReference type="Proteomes" id="UP001186944"/>
    </source>
</evidence>
<dbReference type="PANTHER" id="PTHR24392">
    <property type="entry name" value="ZINC FINGER PROTEIN"/>
    <property type="match status" value="1"/>
</dbReference>
<feature type="compositionally biased region" description="Polar residues" evidence="11">
    <location>
        <begin position="53"/>
        <end position="67"/>
    </location>
</feature>
<dbReference type="GO" id="GO:0008270">
    <property type="term" value="F:zinc ion binding"/>
    <property type="evidence" value="ECO:0007669"/>
    <property type="project" value="UniProtKB-KW"/>
</dbReference>
<evidence type="ECO:0000256" key="3">
    <source>
        <dbReference type="ARBA" id="ARBA00022473"/>
    </source>
</evidence>
<evidence type="ECO:0000256" key="5">
    <source>
        <dbReference type="ARBA" id="ARBA00022737"/>
    </source>
</evidence>
<keyword evidence="9" id="KW-0539">Nucleus</keyword>
<keyword evidence="5" id="KW-0677">Repeat</keyword>
<evidence type="ECO:0000256" key="1">
    <source>
        <dbReference type="ARBA" id="ARBA00004123"/>
    </source>
</evidence>
<feature type="compositionally biased region" description="Low complexity" evidence="11">
    <location>
        <begin position="223"/>
        <end position="237"/>
    </location>
</feature>
<dbReference type="InterPro" id="IPR013087">
    <property type="entry name" value="Znf_C2H2_type"/>
</dbReference>
<feature type="region of interest" description="Disordered" evidence="11">
    <location>
        <begin position="189"/>
        <end position="237"/>
    </location>
</feature>
<keyword evidence="4" id="KW-0479">Metal-binding</keyword>
<sequence length="540" mass="62093">MGKTKGVILPNNTCDICGFNTKNVYIYKRHRVRCKREKTDTGPDELTKLKDTMLNSGEQPNTSSSTPLKVPDFKTSQTKDNDGESELRKNMTARVEEKSKPTYKKTYKCNQCQFTTLKSKMFLYHQIIKHKENLCIYSCMKCEYCSKVKGKIQTHMGMVHKIKIADLKEIPLEYDFKSGPPVGIKEEDVSVDLSKPTPSPTPKLIHVPRPTSSPSPKLIHVPKPSSQPSSILSSALTSAKSPSADDHIIEMNSGPGSVKYKCKYCLFNNPVKEVVASHVKTKHMNMKQFKCSQCDYTTTKKIEFIAHKAEHVNVSSDQGKILVEPTEYRCGECDYTTYSKLDYDEHKRGHDNEVMPYQCNICANPKVFGYIKPFKCSLCGHRSNWKWDLTKHMRSKHPDPNEKPFIITLSEAEARSTYKEYMAGIISPVTSAVKKLKSSMVEKEKKQREVTLKRSTYRQFKCTACPYRSNWRSDLLRHIKRKHGIARAKVQILDVEEAKQSLYEYDYKPKKNRGPFGVKKRYMSGEERRGYGQNMEMWEM</sequence>
<protein>
    <recommendedName>
        <fullName evidence="12">C2H2-type domain-containing protein</fullName>
    </recommendedName>
</protein>
<evidence type="ECO:0000256" key="2">
    <source>
        <dbReference type="ARBA" id="ARBA00007746"/>
    </source>
</evidence>
<evidence type="ECO:0000256" key="7">
    <source>
        <dbReference type="ARBA" id="ARBA00022833"/>
    </source>
</evidence>
<dbReference type="InterPro" id="IPR036236">
    <property type="entry name" value="Znf_C2H2_sf"/>
</dbReference>
<gene>
    <name evidence="13" type="ORF">FSP39_020807</name>
</gene>
<comment type="subcellular location">
    <subcellularLocation>
        <location evidence="1">Nucleus</location>
    </subcellularLocation>
</comment>
<evidence type="ECO:0000256" key="11">
    <source>
        <dbReference type="SAM" id="MobiDB-lite"/>
    </source>
</evidence>
<keyword evidence="7" id="KW-0862">Zinc</keyword>
<dbReference type="SUPFAM" id="SSF57667">
    <property type="entry name" value="beta-beta-alpha zinc fingers"/>
    <property type="match status" value="1"/>
</dbReference>
<feature type="compositionally biased region" description="Basic and acidic residues" evidence="11">
    <location>
        <begin position="77"/>
        <end position="94"/>
    </location>
</feature>
<dbReference type="EMBL" id="VSWD01000012">
    <property type="protein sequence ID" value="KAK3086595.1"/>
    <property type="molecule type" value="Genomic_DNA"/>
</dbReference>
<keyword evidence="8" id="KW-0238">DNA-binding</keyword>
<keyword evidence="3" id="KW-0217">Developmental protein</keyword>
<keyword evidence="14" id="KW-1185">Reference proteome</keyword>
<evidence type="ECO:0000259" key="12">
    <source>
        <dbReference type="PROSITE" id="PS50157"/>
    </source>
</evidence>
<feature type="region of interest" description="Disordered" evidence="11">
    <location>
        <begin position="37"/>
        <end position="94"/>
    </location>
</feature>
<dbReference type="GO" id="GO:0005634">
    <property type="term" value="C:nucleus"/>
    <property type="evidence" value="ECO:0007669"/>
    <property type="project" value="UniProtKB-SubCell"/>
</dbReference>
<accession>A0AA89BXS1</accession>
<evidence type="ECO:0000256" key="6">
    <source>
        <dbReference type="ARBA" id="ARBA00022771"/>
    </source>
</evidence>
<dbReference type="PROSITE" id="PS50157">
    <property type="entry name" value="ZINC_FINGER_C2H2_2"/>
    <property type="match status" value="1"/>
</dbReference>
<dbReference type="Gene3D" id="3.30.160.60">
    <property type="entry name" value="Classic Zinc Finger"/>
    <property type="match status" value="5"/>
</dbReference>
<dbReference type="Pfam" id="PF13909">
    <property type="entry name" value="zf-H2C2_5"/>
    <property type="match status" value="1"/>
</dbReference>
<dbReference type="Proteomes" id="UP001186944">
    <property type="component" value="Unassembled WGS sequence"/>
</dbReference>
<organism evidence="13 14">
    <name type="scientific">Pinctada imbricata</name>
    <name type="common">Atlantic pearl-oyster</name>
    <name type="synonym">Pinctada martensii</name>
    <dbReference type="NCBI Taxonomy" id="66713"/>
    <lineage>
        <taxon>Eukaryota</taxon>
        <taxon>Metazoa</taxon>
        <taxon>Spiralia</taxon>
        <taxon>Lophotrochozoa</taxon>
        <taxon>Mollusca</taxon>
        <taxon>Bivalvia</taxon>
        <taxon>Autobranchia</taxon>
        <taxon>Pteriomorphia</taxon>
        <taxon>Pterioida</taxon>
        <taxon>Pterioidea</taxon>
        <taxon>Pteriidae</taxon>
        <taxon>Pinctada</taxon>
    </lineage>
</organism>
<name>A0AA89BXS1_PINIB</name>
<keyword evidence="6 10" id="KW-0863">Zinc-finger</keyword>
<evidence type="ECO:0000256" key="9">
    <source>
        <dbReference type="ARBA" id="ARBA00023242"/>
    </source>
</evidence>
<comment type="similarity">
    <text evidence="2">Belongs to the hunchback C2H2-type zinc-finger protein family.</text>
</comment>
<evidence type="ECO:0000256" key="8">
    <source>
        <dbReference type="ARBA" id="ARBA00023125"/>
    </source>
</evidence>
<dbReference type="GO" id="GO:0003677">
    <property type="term" value="F:DNA binding"/>
    <property type="evidence" value="ECO:0007669"/>
    <property type="project" value="UniProtKB-KW"/>
</dbReference>
<evidence type="ECO:0000313" key="13">
    <source>
        <dbReference type="EMBL" id="KAK3086595.1"/>
    </source>
</evidence>
<feature type="domain" description="C2H2-type" evidence="12">
    <location>
        <begin position="374"/>
        <end position="404"/>
    </location>
</feature>
<dbReference type="AlphaFoldDB" id="A0AA89BXS1"/>
<dbReference type="PANTHER" id="PTHR24392:SF49">
    <property type="entry name" value="PROTEIN HUNCHBACK"/>
    <property type="match status" value="1"/>
</dbReference>
<dbReference type="GO" id="GO:0035282">
    <property type="term" value="P:segmentation"/>
    <property type="evidence" value="ECO:0007669"/>
    <property type="project" value="UniProtKB-KW"/>
</dbReference>
<reference evidence="13" key="1">
    <citation type="submission" date="2019-08" db="EMBL/GenBank/DDBJ databases">
        <title>The improved chromosome-level genome for the pearl oyster Pinctada fucata martensii using PacBio sequencing and Hi-C.</title>
        <authorList>
            <person name="Zheng Z."/>
        </authorList>
    </citation>
    <scope>NUCLEOTIDE SEQUENCE</scope>
    <source>
        <strain evidence="13">ZZ-2019</strain>
        <tissue evidence="13">Adductor muscle</tissue>
    </source>
</reference>
<dbReference type="SMART" id="SM00355">
    <property type="entry name" value="ZnF_C2H2"/>
    <property type="match status" value="8"/>
</dbReference>
<comment type="caution">
    <text evidence="13">The sequence shown here is derived from an EMBL/GenBank/DDBJ whole genome shotgun (WGS) entry which is preliminary data.</text>
</comment>
<feature type="compositionally biased region" description="Basic and acidic residues" evidence="11">
    <location>
        <begin position="37"/>
        <end position="51"/>
    </location>
</feature>
<evidence type="ECO:0000256" key="4">
    <source>
        <dbReference type="ARBA" id="ARBA00022723"/>
    </source>
</evidence>
<evidence type="ECO:0000256" key="10">
    <source>
        <dbReference type="PROSITE-ProRule" id="PRU00042"/>
    </source>
</evidence>